<evidence type="ECO:0000313" key="4">
    <source>
        <dbReference type="Proteomes" id="UP001054837"/>
    </source>
</evidence>
<dbReference type="Proteomes" id="UP001054837">
    <property type="component" value="Unassembled WGS sequence"/>
</dbReference>
<reference evidence="3 4" key="1">
    <citation type="submission" date="2021-06" db="EMBL/GenBank/DDBJ databases">
        <title>Caerostris darwini draft genome.</title>
        <authorList>
            <person name="Kono N."/>
            <person name="Arakawa K."/>
        </authorList>
    </citation>
    <scope>NUCLEOTIDE SEQUENCE [LARGE SCALE GENOMIC DNA]</scope>
</reference>
<accession>A0AAV4X3A9</accession>
<comment type="caution">
    <text evidence="3">The sequence shown here is derived from an EMBL/GenBank/DDBJ whole genome shotgun (WGS) entry which is preliminary data.</text>
</comment>
<dbReference type="Gene3D" id="3.40.525.10">
    <property type="entry name" value="CRAL-TRIO lipid binding domain"/>
    <property type="match status" value="1"/>
</dbReference>
<dbReference type="InterPro" id="IPR051064">
    <property type="entry name" value="SEC14/CRAL-TRIO_domain"/>
</dbReference>
<dbReference type="CDD" id="cd00170">
    <property type="entry name" value="SEC14"/>
    <property type="match status" value="1"/>
</dbReference>
<dbReference type="GO" id="GO:0005737">
    <property type="term" value="C:cytoplasm"/>
    <property type="evidence" value="ECO:0007669"/>
    <property type="project" value="TreeGrafter"/>
</dbReference>
<dbReference type="SUPFAM" id="SSF46938">
    <property type="entry name" value="CRAL/TRIO N-terminal domain"/>
    <property type="match status" value="1"/>
</dbReference>
<dbReference type="PANTHER" id="PTHR23324">
    <property type="entry name" value="SEC14 RELATED PROTEIN"/>
    <property type="match status" value="1"/>
</dbReference>
<dbReference type="SMART" id="SM01100">
    <property type="entry name" value="CRAL_TRIO_N"/>
    <property type="match status" value="1"/>
</dbReference>
<dbReference type="InterPro" id="IPR036865">
    <property type="entry name" value="CRAL-TRIO_dom_sf"/>
</dbReference>
<dbReference type="InterPro" id="IPR009038">
    <property type="entry name" value="GOLD_dom"/>
</dbReference>
<evidence type="ECO:0000259" key="2">
    <source>
        <dbReference type="PROSITE" id="PS50866"/>
    </source>
</evidence>
<dbReference type="EMBL" id="BPLQ01015677">
    <property type="protein sequence ID" value="GIY89647.1"/>
    <property type="molecule type" value="Genomic_DNA"/>
</dbReference>
<dbReference type="Pfam" id="PF00650">
    <property type="entry name" value="CRAL_TRIO"/>
    <property type="match status" value="1"/>
</dbReference>
<dbReference type="PANTHER" id="PTHR23324:SF83">
    <property type="entry name" value="SEC14-LIKE PROTEIN 2"/>
    <property type="match status" value="1"/>
</dbReference>
<dbReference type="InterPro" id="IPR036598">
    <property type="entry name" value="GOLD_dom_sf"/>
</dbReference>
<evidence type="ECO:0000259" key="1">
    <source>
        <dbReference type="PROSITE" id="PS50191"/>
    </source>
</evidence>
<dbReference type="SMART" id="SM00516">
    <property type="entry name" value="SEC14"/>
    <property type="match status" value="1"/>
</dbReference>
<dbReference type="SUPFAM" id="SSF101576">
    <property type="entry name" value="Supernatant protein factor (SPF), C-terminal domain"/>
    <property type="match status" value="1"/>
</dbReference>
<dbReference type="InterPro" id="IPR036273">
    <property type="entry name" value="CRAL/TRIO_N_dom_sf"/>
</dbReference>
<name>A0AAV4X3A9_9ARAC</name>
<keyword evidence="4" id="KW-1185">Reference proteome</keyword>
<dbReference type="SUPFAM" id="SSF52087">
    <property type="entry name" value="CRAL/TRIO domain"/>
    <property type="match status" value="1"/>
</dbReference>
<dbReference type="InterPro" id="IPR011074">
    <property type="entry name" value="CRAL/TRIO_N_dom"/>
</dbReference>
<dbReference type="PROSITE" id="PS50191">
    <property type="entry name" value="CRAL_TRIO"/>
    <property type="match status" value="1"/>
</dbReference>
<protein>
    <submittedName>
        <fullName evidence="3">SEC14-like protein 2</fullName>
    </submittedName>
</protein>
<dbReference type="PRINTS" id="PR00180">
    <property type="entry name" value="CRETINALDHBP"/>
</dbReference>
<proteinExistence type="predicted"/>
<evidence type="ECO:0000313" key="3">
    <source>
        <dbReference type="EMBL" id="GIY89647.1"/>
    </source>
</evidence>
<dbReference type="PROSITE" id="PS50866">
    <property type="entry name" value="GOLD"/>
    <property type="match status" value="1"/>
</dbReference>
<dbReference type="InterPro" id="IPR001251">
    <property type="entry name" value="CRAL-TRIO_dom"/>
</dbReference>
<feature type="domain" description="GOLD" evidence="2">
    <location>
        <begin position="267"/>
        <end position="383"/>
    </location>
</feature>
<organism evidence="3 4">
    <name type="scientific">Caerostris darwini</name>
    <dbReference type="NCBI Taxonomy" id="1538125"/>
    <lineage>
        <taxon>Eukaryota</taxon>
        <taxon>Metazoa</taxon>
        <taxon>Ecdysozoa</taxon>
        <taxon>Arthropoda</taxon>
        <taxon>Chelicerata</taxon>
        <taxon>Arachnida</taxon>
        <taxon>Araneae</taxon>
        <taxon>Araneomorphae</taxon>
        <taxon>Entelegynae</taxon>
        <taxon>Araneoidea</taxon>
        <taxon>Araneidae</taxon>
        <taxon>Caerostris</taxon>
    </lineage>
</organism>
<dbReference type="Gene3D" id="2.60.120.680">
    <property type="entry name" value="GOLD domain"/>
    <property type="match status" value="1"/>
</dbReference>
<dbReference type="AlphaFoldDB" id="A0AAV4X3A9"/>
<sequence length="395" mass="46406">MYLPENLTADEVKAMEELRKRMEKEMTPKLLEDESVYYRFCKARDFKIEEAESMLRKHIAWRKEWQIDTILDDYEALEVCKYVPTGFVGFDKEGALLRYINMGNADSRGILNSMKKHDFLKYSFYLGEQDIEALNQRSIKLGKPFTQYIHIVDFGNMSFSQATHKKTIETLIQYLTMFQDNYPERIKCVYHINASIYYTMIMSVVKHVVALPLMQKLKIFGQEGWKEELLKHVDEDVLPAFMGGKRTDPDGDPQCKTFITFPQKVPEESYLSNRKKELSKAPGARRMVVSRRSKETVSFEVQEPGSCLEWEFEITDWEKDIGFSVCKTNESKAVELLPKKRIDTCYGPEKGHLVCEKKGLYGIVFDNSYSWMYQKEIYYRARLRGPNDDEHLKWT</sequence>
<feature type="domain" description="CRAL-TRIO" evidence="1">
    <location>
        <begin position="75"/>
        <end position="250"/>
    </location>
</feature>
<gene>
    <name evidence="3" type="primary">Sec14l2</name>
    <name evidence="3" type="ORF">CDAR_566541</name>
</gene>